<keyword evidence="4" id="KW-1185">Reference proteome</keyword>
<dbReference type="SUPFAM" id="SSF47413">
    <property type="entry name" value="lambda repressor-like DNA-binding domains"/>
    <property type="match status" value="1"/>
</dbReference>
<dbReference type="Gene3D" id="1.10.260.40">
    <property type="entry name" value="lambda repressor-like DNA-binding domains"/>
    <property type="match status" value="1"/>
</dbReference>
<accession>A0A1C3MXD4</accession>
<reference evidence="4" key="1">
    <citation type="submission" date="2016-06" db="EMBL/GenBank/DDBJ databases">
        <authorList>
            <person name="Varghese N."/>
        </authorList>
    </citation>
    <scope>NUCLEOTIDE SEQUENCE [LARGE SCALE GENOMIC DNA]</scope>
    <source>
        <strain evidence="4">DSM 45344</strain>
    </source>
</reference>
<evidence type="ECO:0000313" key="4">
    <source>
        <dbReference type="Proteomes" id="UP000199393"/>
    </source>
</evidence>
<organism evidence="3 4">
    <name type="scientific">Micromonospora krabiensis</name>
    <dbReference type="NCBI Taxonomy" id="307121"/>
    <lineage>
        <taxon>Bacteria</taxon>
        <taxon>Bacillati</taxon>
        <taxon>Actinomycetota</taxon>
        <taxon>Actinomycetes</taxon>
        <taxon>Micromonosporales</taxon>
        <taxon>Micromonosporaceae</taxon>
        <taxon>Micromonospora</taxon>
    </lineage>
</organism>
<name>A0A1C3MXD4_9ACTN</name>
<dbReference type="Gene3D" id="3.30.450.180">
    <property type="match status" value="1"/>
</dbReference>
<dbReference type="InterPro" id="IPR041413">
    <property type="entry name" value="MLTR_LBD"/>
</dbReference>
<dbReference type="EMBL" id="LT598496">
    <property type="protein sequence ID" value="SBV24964.1"/>
    <property type="molecule type" value="Genomic_DNA"/>
</dbReference>
<dbReference type="Pfam" id="PF13560">
    <property type="entry name" value="HTH_31"/>
    <property type="match status" value="1"/>
</dbReference>
<evidence type="ECO:0000259" key="2">
    <source>
        <dbReference type="PROSITE" id="PS50943"/>
    </source>
</evidence>
<evidence type="ECO:0000313" key="3">
    <source>
        <dbReference type="EMBL" id="SBV24964.1"/>
    </source>
</evidence>
<dbReference type="OrthoDB" id="3806821at2"/>
<dbReference type="Pfam" id="PF17765">
    <property type="entry name" value="MLTR_LBD"/>
    <property type="match status" value="1"/>
</dbReference>
<protein>
    <submittedName>
        <fullName evidence="3">Transcriptional regulator, contains XRE-family HTH domain</fullName>
    </submittedName>
</protein>
<proteinExistence type="predicted"/>
<feature type="compositionally biased region" description="Polar residues" evidence="1">
    <location>
        <begin position="101"/>
        <end position="114"/>
    </location>
</feature>
<dbReference type="SMART" id="SM00530">
    <property type="entry name" value="HTH_XRE"/>
    <property type="match status" value="1"/>
</dbReference>
<dbReference type="CDD" id="cd00093">
    <property type="entry name" value="HTH_XRE"/>
    <property type="match status" value="1"/>
</dbReference>
<dbReference type="GO" id="GO:0003677">
    <property type="term" value="F:DNA binding"/>
    <property type="evidence" value="ECO:0007669"/>
    <property type="project" value="InterPro"/>
</dbReference>
<dbReference type="PROSITE" id="PS50943">
    <property type="entry name" value="HTH_CROC1"/>
    <property type="match status" value="1"/>
</dbReference>
<dbReference type="PANTHER" id="PTHR35010">
    <property type="entry name" value="BLL4672 PROTEIN-RELATED"/>
    <property type="match status" value="1"/>
</dbReference>
<dbReference type="InterPro" id="IPR010982">
    <property type="entry name" value="Lambda_DNA-bd_dom_sf"/>
</dbReference>
<dbReference type="STRING" id="307121.GA0070620_0430"/>
<dbReference type="PANTHER" id="PTHR35010:SF2">
    <property type="entry name" value="BLL4672 PROTEIN"/>
    <property type="match status" value="1"/>
</dbReference>
<dbReference type="AlphaFoldDB" id="A0A1C3MXD4"/>
<dbReference type="RefSeq" id="WP_091588004.1">
    <property type="nucleotide sequence ID" value="NZ_JBHRWG010000002.1"/>
</dbReference>
<feature type="domain" description="HTH cro/C1-type" evidence="2">
    <location>
        <begin position="42"/>
        <end position="89"/>
    </location>
</feature>
<sequence>MSNRPASAVSNPLAEFLRASRARIRPDDVGLPDGGRRRRVPGLRREEVAQLANVSADYLARLEQGRVTSASPEVLDALADALGLDRDGREYLHSIAGQKQRPGSRTQTTSRVDPQTQRLLDSLYEVPAYVFGRRLDILAWNPLAAALFTDYGALPERHRNLLWLTFLDPGYRELNTDWARAAQECVAYLRMEARNYPNDQRLAELVGTLSVKDADFRTWWGGHLVTGATLRRKIYQHPLVGPLTLDSQQFDVSGKPDQHLVVFTAEPDSSSHEALKLLAQWANTPVA</sequence>
<dbReference type="Proteomes" id="UP000199393">
    <property type="component" value="Chromosome I"/>
</dbReference>
<feature type="region of interest" description="Disordered" evidence="1">
    <location>
        <begin position="95"/>
        <end position="114"/>
    </location>
</feature>
<gene>
    <name evidence="3" type="ORF">GA0070620_0430</name>
</gene>
<evidence type="ECO:0000256" key="1">
    <source>
        <dbReference type="SAM" id="MobiDB-lite"/>
    </source>
</evidence>
<dbReference type="InterPro" id="IPR001387">
    <property type="entry name" value="Cro/C1-type_HTH"/>
</dbReference>